<keyword evidence="1" id="KW-1133">Transmembrane helix</keyword>
<evidence type="ECO:0000256" key="1">
    <source>
        <dbReference type="SAM" id="Phobius"/>
    </source>
</evidence>
<comment type="caution">
    <text evidence="2">The sequence shown here is derived from an EMBL/GenBank/DDBJ whole genome shotgun (WGS) entry which is preliminary data.</text>
</comment>
<evidence type="ECO:0000313" key="3">
    <source>
        <dbReference type="Proteomes" id="UP001157418"/>
    </source>
</evidence>
<gene>
    <name evidence="2" type="ORF">LVIROSA_LOCUS10372</name>
</gene>
<accession>A0AAU9MG48</accession>
<organism evidence="2 3">
    <name type="scientific">Lactuca virosa</name>
    <dbReference type="NCBI Taxonomy" id="75947"/>
    <lineage>
        <taxon>Eukaryota</taxon>
        <taxon>Viridiplantae</taxon>
        <taxon>Streptophyta</taxon>
        <taxon>Embryophyta</taxon>
        <taxon>Tracheophyta</taxon>
        <taxon>Spermatophyta</taxon>
        <taxon>Magnoliopsida</taxon>
        <taxon>eudicotyledons</taxon>
        <taxon>Gunneridae</taxon>
        <taxon>Pentapetalae</taxon>
        <taxon>asterids</taxon>
        <taxon>campanulids</taxon>
        <taxon>Asterales</taxon>
        <taxon>Asteraceae</taxon>
        <taxon>Cichorioideae</taxon>
        <taxon>Cichorieae</taxon>
        <taxon>Lactucinae</taxon>
        <taxon>Lactuca</taxon>
    </lineage>
</organism>
<dbReference type="EMBL" id="CAKMRJ010001112">
    <property type="protein sequence ID" value="CAH1423079.1"/>
    <property type="molecule type" value="Genomic_DNA"/>
</dbReference>
<name>A0AAU9MG48_9ASTR</name>
<keyword evidence="3" id="KW-1185">Reference proteome</keyword>
<dbReference type="Proteomes" id="UP001157418">
    <property type="component" value="Unassembled WGS sequence"/>
</dbReference>
<keyword evidence="1" id="KW-0812">Transmembrane</keyword>
<protein>
    <submittedName>
        <fullName evidence="2">Uncharacterized protein</fullName>
    </submittedName>
</protein>
<sequence length="67" mass="7793">MEKYIKGGYSESTSLYLFASLLPFIQIHSHSLSISIKPRKKRILYSLVLQHVQDPRSPSCRTRGRSW</sequence>
<evidence type="ECO:0000313" key="2">
    <source>
        <dbReference type="EMBL" id="CAH1423079.1"/>
    </source>
</evidence>
<keyword evidence="1" id="KW-0472">Membrane</keyword>
<feature type="transmembrane region" description="Helical" evidence="1">
    <location>
        <begin position="15"/>
        <end position="36"/>
    </location>
</feature>
<reference evidence="2 3" key="1">
    <citation type="submission" date="2022-01" db="EMBL/GenBank/DDBJ databases">
        <authorList>
            <person name="Xiong W."/>
            <person name="Schranz E."/>
        </authorList>
    </citation>
    <scope>NUCLEOTIDE SEQUENCE [LARGE SCALE GENOMIC DNA]</scope>
</reference>
<proteinExistence type="predicted"/>
<dbReference type="AlphaFoldDB" id="A0AAU9MG48"/>